<evidence type="ECO:0000313" key="4">
    <source>
        <dbReference type="Proteomes" id="UP001204798"/>
    </source>
</evidence>
<dbReference type="SUPFAM" id="SSF53335">
    <property type="entry name" value="S-adenosyl-L-methionine-dependent methyltransferases"/>
    <property type="match status" value="1"/>
</dbReference>
<feature type="transmembrane region" description="Helical" evidence="1">
    <location>
        <begin position="191"/>
        <end position="210"/>
    </location>
</feature>
<dbReference type="Pfam" id="PF08241">
    <property type="entry name" value="Methyltransf_11"/>
    <property type="match status" value="1"/>
</dbReference>
<dbReference type="EMBL" id="JANUCP010000001">
    <property type="protein sequence ID" value="MCS3917906.1"/>
    <property type="molecule type" value="Genomic_DNA"/>
</dbReference>
<feature type="domain" description="Methyltransferase type 11" evidence="2">
    <location>
        <begin position="66"/>
        <end position="155"/>
    </location>
</feature>
<accession>A0ABT2EKB5</accession>
<proteinExistence type="predicted"/>
<feature type="transmembrane region" description="Helical" evidence="1">
    <location>
        <begin position="151"/>
        <end position="171"/>
    </location>
</feature>
<dbReference type="Proteomes" id="UP001204798">
    <property type="component" value="Unassembled WGS sequence"/>
</dbReference>
<dbReference type="RefSeq" id="WP_259092662.1">
    <property type="nucleotide sequence ID" value="NZ_CP130454.1"/>
</dbReference>
<sequence>MAPTELAKMARLEERYWWFVGRRFIVRSLLQRFWKPIINSAQHSALRTSHSAQTFAPRTSHPALILDLGCGTGGSFSLLRNFGTVVGLDVSPFALKFAKEKGMKHLVLGSAENLPFADNCFDIVAVLDVLEHLDDDCQALREIWRVLKPNGVIVFTVPAFMSLWSVHDIALAHRRRYLWSEIHDKVVQAGFQVRLLSYAICPLLPVVFVFRKVQNLFMRGKEPATALIELPSPLNRLLIELLKLEAALIPFVRLPFGVSLVGLAEKLPKRGG</sequence>
<evidence type="ECO:0000256" key="1">
    <source>
        <dbReference type="SAM" id="Phobius"/>
    </source>
</evidence>
<keyword evidence="1" id="KW-0812">Transmembrane</keyword>
<keyword evidence="1" id="KW-1133">Transmembrane helix</keyword>
<dbReference type="InterPro" id="IPR050508">
    <property type="entry name" value="Methyltransf_Superfamily"/>
</dbReference>
<name>A0ABT2EKB5_9BACT</name>
<dbReference type="PANTHER" id="PTHR42912">
    <property type="entry name" value="METHYLTRANSFERASE"/>
    <property type="match status" value="1"/>
</dbReference>
<keyword evidence="1" id="KW-0472">Membrane</keyword>
<gene>
    <name evidence="3" type="ORF">M2350_000303</name>
</gene>
<protein>
    <submittedName>
        <fullName evidence="3">Ubiquinone/menaquinone biosynthesis C-methylase UbiE</fullName>
    </submittedName>
</protein>
<dbReference type="CDD" id="cd02440">
    <property type="entry name" value="AdoMet_MTases"/>
    <property type="match status" value="1"/>
</dbReference>
<comment type="caution">
    <text evidence="3">The sequence shown here is derived from an EMBL/GenBank/DDBJ whole genome shotgun (WGS) entry which is preliminary data.</text>
</comment>
<dbReference type="InterPro" id="IPR029063">
    <property type="entry name" value="SAM-dependent_MTases_sf"/>
</dbReference>
<evidence type="ECO:0000259" key="2">
    <source>
        <dbReference type="Pfam" id="PF08241"/>
    </source>
</evidence>
<dbReference type="PANTHER" id="PTHR42912:SF93">
    <property type="entry name" value="N6-ADENOSINE-METHYLTRANSFERASE TMT1A"/>
    <property type="match status" value="1"/>
</dbReference>
<keyword evidence="3" id="KW-0830">Ubiquinone</keyword>
<reference evidence="3 4" key="1">
    <citation type="submission" date="2022-08" db="EMBL/GenBank/DDBJ databases">
        <title>Bacterial and archaeal communities from various locations to study Microbial Dark Matter (Phase II).</title>
        <authorList>
            <person name="Stepanauskas R."/>
        </authorList>
    </citation>
    <scope>NUCLEOTIDE SEQUENCE [LARGE SCALE GENOMIC DNA]</scope>
    <source>
        <strain evidence="3 4">PD1</strain>
    </source>
</reference>
<keyword evidence="4" id="KW-1185">Reference proteome</keyword>
<dbReference type="InterPro" id="IPR013216">
    <property type="entry name" value="Methyltransf_11"/>
</dbReference>
<organism evidence="3 4">
    <name type="scientific">Candidatus Fervidibacter sacchari</name>
    <dbReference type="NCBI Taxonomy" id="1448929"/>
    <lineage>
        <taxon>Bacteria</taxon>
        <taxon>Candidatus Fervidibacterota</taxon>
        <taxon>Candidatus Fervidibacter</taxon>
    </lineage>
</organism>
<dbReference type="Gene3D" id="3.40.50.150">
    <property type="entry name" value="Vaccinia Virus protein VP39"/>
    <property type="match status" value="1"/>
</dbReference>
<evidence type="ECO:0000313" key="3">
    <source>
        <dbReference type="EMBL" id="MCS3917906.1"/>
    </source>
</evidence>